<name>A0A8E4ZGJ3_9CAUD</name>
<feature type="compositionally biased region" description="Low complexity" evidence="1">
    <location>
        <begin position="78"/>
        <end position="94"/>
    </location>
</feature>
<organism evidence="2 3">
    <name type="scientific">Tenacibaculum phage Gundel_1</name>
    <dbReference type="NCBI Taxonomy" id="2745672"/>
    <lineage>
        <taxon>Viruses</taxon>
        <taxon>Duplodnaviria</taxon>
        <taxon>Heunggongvirae</taxon>
        <taxon>Uroviricota</taxon>
        <taxon>Caudoviricetes</taxon>
        <taxon>Pachyviridae</taxon>
        <taxon>Gundelvirus</taxon>
        <taxon>Gundelvirus Gundel</taxon>
    </lineage>
</organism>
<dbReference type="EMBL" id="MT732474">
    <property type="protein sequence ID" value="QQV91529.1"/>
    <property type="molecule type" value="Genomic_DNA"/>
</dbReference>
<accession>A0A8E4ZGJ3</accession>
<protein>
    <submittedName>
        <fullName evidence="2">Uncharacterized protein</fullName>
    </submittedName>
</protein>
<evidence type="ECO:0000313" key="3">
    <source>
        <dbReference type="Proteomes" id="UP000693868"/>
    </source>
</evidence>
<reference evidence="2" key="1">
    <citation type="submission" date="2020-07" db="EMBL/GenBank/DDBJ databases">
        <title>Highly diverse flavobacterial phages as mortality factor during North Sea spring blooms.</title>
        <authorList>
            <person name="Bartlau N."/>
            <person name="Wichels A."/>
            <person name="Krohne G."/>
            <person name="Adriaenssens E.M."/>
            <person name="Heins A."/>
            <person name="Fuchs B.M."/>
            <person name="Amann R."/>
            <person name="Moraru C."/>
        </authorList>
    </citation>
    <scope>NUCLEOTIDE SEQUENCE</scope>
</reference>
<evidence type="ECO:0000313" key="2">
    <source>
        <dbReference type="EMBL" id="QQV91529.1"/>
    </source>
</evidence>
<feature type="region of interest" description="Disordered" evidence="1">
    <location>
        <begin position="75"/>
        <end position="94"/>
    </location>
</feature>
<sequence length="194" mass="22346">MYTKKHDIKNITEASSSWLLPIPTNAVFPRVLAIYDENKNPVNWKYTLHIENLHLKLDFGFDSYIGYAVYEWDEDSTTDPTNPTNPNIPCDKNQPYNINITQQNTGSNQSSQNNEIKPFYKRVEINNSTETEINNPSIYSVNVKVYSLESDTAEKKIYKDITESIEILHSINTSNQKFITVKSIIPITGFIELF</sequence>
<gene>
    <name evidence="2" type="ORF">Gundel1_91</name>
</gene>
<proteinExistence type="predicted"/>
<dbReference type="Proteomes" id="UP000693868">
    <property type="component" value="Segment"/>
</dbReference>
<evidence type="ECO:0000256" key="1">
    <source>
        <dbReference type="SAM" id="MobiDB-lite"/>
    </source>
</evidence>
<keyword evidence="3" id="KW-1185">Reference proteome</keyword>